<dbReference type="AlphaFoldDB" id="A0AAE1TJ82"/>
<dbReference type="InterPro" id="IPR040414">
    <property type="entry name" value="CID1/CID2"/>
</dbReference>
<evidence type="ECO:0000256" key="1">
    <source>
        <dbReference type="SAM" id="MobiDB-lite"/>
    </source>
</evidence>
<keyword evidence="3" id="KW-1185">Reference proteome</keyword>
<evidence type="ECO:0000313" key="2">
    <source>
        <dbReference type="EMBL" id="KAK4285425.1"/>
    </source>
</evidence>
<organism evidence="2 3">
    <name type="scientific">Acacia crassicarpa</name>
    <name type="common">northern wattle</name>
    <dbReference type="NCBI Taxonomy" id="499986"/>
    <lineage>
        <taxon>Eukaryota</taxon>
        <taxon>Viridiplantae</taxon>
        <taxon>Streptophyta</taxon>
        <taxon>Embryophyta</taxon>
        <taxon>Tracheophyta</taxon>
        <taxon>Spermatophyta</taxon>
        <taxon>Magnoliopsida</taxon>
        <taxon>eudicotyledons</taxon>
        <taxon>Gunneridae</taxon>
        <taxon>Pentapetalae</taxon>
        <taxon>rosids</taxon>
        <taxon>fabids</taxon>
        <taxon>Fabales</taxon>
        <taxon>Fabaceae</taxon>
        <taxon>Caesalpinioideae</taxon>
        <taxon>mimosoid clade</taxon>
        <taxon>Acacieae</taxon>
        <taxon>Acacia</taxon>
    </lineage>
</organism>
<protein>
    <recommendedName>
        <fullName evidence="4">Protein EARLY RESPONSIVE TO DEHYDRATION 15</fullName>
    </recommendedName>
</protein>
<dbReference type="EMBL" id="JAWXYG010000001">
    <property type="protein sequence ID" value="KAK4285425.1"/>
    <property type="molecule type" value="Genomic_DNA"/>
</dbReference>
<dbReference type="Proteomes" id="UP001293593">
    <property type="component" value="Unassembled WGS sequence"/>
</dbReference>
<dbReference type="PANTHER" id="PTHR33790">
    <property type="entry name" value="OS05G0344200 PROTEIN"/>
    <property type="match status" value="1"/>
</dbReference>
<evidence type="ECO:0008006" key="4">
    <source>
        <dbReference type="Google" id="ProtNLM"/>
    </source>
</evidence>
<comment type="caution">
    <text evidence="2">The sequence shown here is derived from an EMBL/GenBank/DDBJ whole genome shotgun (WGS) entry which is preliminary data.</text>
</comment>
<evidence type="ECO:0000313" key="3">
    <source>
        <dbReference type="Proteomes" id="UP001293593"/>
    </source>
</evidence>
<dbReference type="PANTHER" id="PTHR33790:SF7">
    <property type="entry name" value="RESPONSIVE TO DEHYDRATION PROTEIN, PUTATIVE-RELATED"/>
    <property type="match status" value="1"/>
</dbReference>
<accession>A0AAE1TJ82</accession>
<reference evidence="2" key="1">
    <citation type="submission" date="2023-10" db="EMBL/GenBank/DDBJ databases">
        <title>Chromosome-level genome of the transformable northern wattle, Acacia crassicarpa.</title>
        <authorList>
            <person name="Massaro I."/>
            <person name="Sinha N.R."/>
            <person name="Poethig S."/>
            <person name="Leichty A.R."/>
        </authorList>
    </citation>
    <scope>NUCLEOTIDE SEQUENCE</scope>
    <source>
        <strain evidence="2">Acra3RX</strain>
        <tissue evidence="2">Leaf</tissue>
    </source>
</reference>
<name>A0AAE1TJ82_9FABA</name>
<feature type="compositionally biased region" description="Low complexity" evidence="1">
    <location>
        <begin position="125"/>
        <end position="135"/>
    </location>
</feature>
<gene>
    <name evidence="2" type="ORF">QN277_002125</name>
</gene>
<feature type="region of interest" description="Disordered" evidence="1">
    <location>
        <begin position="122"/>
        <end position="162"/>
    </location>
</feature>
<sequence length="162" mass="18624">MALISGRSSGLNPNAPLFIPAALHQVEDFSPKWWDLVKNSTWFRDYWLNQHKDEYVGESANDTTVDKLEYILPEMFDLGFEEDVQDLENEFDQFVMFCEAKDSPAWTDPKAGTRPLNAILKDLTTPKSPKSPKSTVRFAKHLDKPPQHVNLKCAPRQIHQPR</sequence>
<proteinExistence type="predicted"/>